<dbReference type="KEGG" id="psac:PSM36_1817"/>
<dbReference type="Proteomes" id="UP000187464">
    <property type="component" value="Chromosome I"/>
</dbReference>
<dbReference type="STRING" id="1642647.PSM36_1817"/>
<name>A0A1R3SWG7_9BACT</name>
<gene>
    <name evidence="1" type="ORF">PSM36_1817</name>
</gene>
<protein>
    <submittedName>
        <fullName evidence="1">Uncharacterized protein</fullName>
    </submittedName>
</protein>
<proteinExistence type="predicted"/>
<reference evidence="2" key="1">
    <citation type="submission" date="2016-08" db="EMBL/GenBank/DDBJ databases">
        <authorList>
            <person name="Wibberg D."/>
        </authorList>
    </citation>
    <scope>NUCLEOTIDE SEQUENCE [LARGE SCALE GENOMIC DNA]</scope>
</reference>
<evidence type="ECO:0000313" key="1">
    <source>
        <dbReference type="EMBL" id="SCD20633.1"/>
    </source>
</evidence>
<organism evidence="1 2">
    <name type="scientific">Proteiniphilum saccharofermentans</name>
    <dbReference type="NCBI Taxonomy" id="1642647"/>
    <lineage>
        <taxon>Bacteria</taxon>
        <taxon>Pseudomonadati</taxon>
        <taxon>Bacteroidota</taxon>
        <taxon>Bacteroidia</taxon>
        <taxon>Bacteroidales</taxon>
        <taxon>Dysgonomonadaceae</taxon>
        <taxon>Proteiniphilum</taxon>
    </lineage>
</organism>
<sequence length="43" mass="5179">MAIFRYKVEEMTDLAFRIDSMYSDGIYPRCLREMIEDFHKSGI</sequence>
<dbReference type="EMBL" id="LT605205">
    <property type="protein sequence ID" value="SCD20633.1"/>
    <property type="molecule type" value="Genomic_DNA"/>
</dbReference>
<keyword evidence="2" id="KW-1185">Reference proteome</keyword>
<evidence type="ECO:0000313" key="2">
    <source>
        <dbReference type="Proteomes" id="UP000187464"/>
    </source>
</evidence>
<accession>A0A1R3SWG7</accession>
<dbReference type="RefSeq" id="WP_262503446.1">
    <property type="nucleotide sequence ID" value="NZ_LT605205.1"/>
</dbReference>
<dbReference type="AlphaFoldDB" id="A0A1R3SWG7"/>